<gene>
    <name evidence="2" type="ORF">EV670_0466</name>
</gene>
<evidence type="ECO:0000313" key="3">
    <source>
        <dbReference type="Proteomes" id="UP000293671"/>
    </source>
</evidence>
<feature type="domain" description="Hemerythrin-like" evidence="1">
    <location>
        <begin position="27"/>
        <end position="166"/>
    </location>
</feature>
<dbReference type="CDD" id="cd12108">
    <property type="entry name" value="Hr-like"/>
    <property type="match status" value="1"/>
</dbReference>
<dbReference type="Gene3D" id="1.20.120.520">
    <property type="entry name" value="nmb1532 protein domain like"/>
    <property type="match status" value="1"/>
</dbReference>
<dbReference type="Proteomes" id="UP000293671">
    <property type="component" value="Unassembled WGS sequence"/>
</dbReference>
<reference evidence="2 3" key="1">
    <citation type="submission" date="2019-02" db="EMBL/GenBank/DDBJ databases">
        <title>Genomic Encyclopedia of Type Strains, Phase IV (KMG-IV): sequencing the most valuable type-strain genomes for metagenomic binning, comparative biology and taxonomic classification.</title>
        <authorList>
            <person name="Goeker M."/>
        </authorList>
    </citation>
    <scope>NUCLEOTIDE SEQUENCE [LARGE SCALE GENOMIC DNA]</scope>
    <source>
        <strain evidence="2 3">DSM 19570</strain>
    </source>
</reference>
<dbReference type="AlphaFoldDB" id="A0A4Q7W0B8"/>
<dbReference type="RefSeq" id="WP_242616805.1">
    <property type="nucleotide sequence ID" value="NZ_SHKP01000004.1"/>
</dbReference>
<sequence>MSRLPFPVSAATLHASPDASFDEPFGMLAACHGRVQRSCALLARLVEHLLQLQQQPVDAMAADAARDVLRYFDLAAPAHHLDEERHVFPRVEAGGDAELAALVGRLHTEHRLLDAQWRGLHALLQPVASGGFDATTLPALQIAARDFIALNESHLALEDRLVLPAADALASAADRAAMGAEMAARRGLPRP</sequence>
<name>A0A4Q7W0B8_9BURK</name>
<protein>
    <submittedName>
        <fullName evidence="2">Hemerythrin HHE cation binding domain-containing protein</fullName>
    </submittedName>
</protein>
<dbReference type="Pfam" id="PF01814">
    <property type="entry name" value="Hemerythrin"/>
    <property type="match status" value="1"/>
</dbReference>
<accession>A0A4Q7W0B8</accession>
<dbReference type="EMBL" id="SHKP01000004">
    <property type="protein sequence ID" value="RZU02443.1"/>
    <property type="molecule type" value="Genomic_DNA"/>
</dbReference>
<evidence type="ECO:0000259" key="1">
    <source>
        <dbReference type="Pfam" id="PF01814"/>
    </source>
</evidence>
<organism evidence="2 3">
    <name type="scientific">Rivibacter subsaxonicus</name>
    <dbReference type="NCBI Taxonomy" id="457575"/>
    <lineage>
        <taxon>Bacteria</taxon>
        <taxon>Pseudomonadati</taxon>
        <taxon>Pseudomonadota</taxon>
        <taxon>Betaproteobacteria</taxon>
        <taxon>Burkholderiales</taxon>
        <taxon>Rivibacter</taxon>
    </lineage>
</organism>
<evidence type="ECO:0000313" key="2">
    <source>
        <dbReference type="EMBL" id="RZU02443.1"/>
    </source>
</evidence>
<dbReference type="InterPro" id="IPR012312">
    <property type="entry name" value="Hemerythrin-like"/>
</dbReference>
<comment type="caution">
    <text evidence="2">The sequence shown here is derived from an EMBL/GenBank/DDBJ whole genome shotgun (WGS) entry which is preliminary data.</text>
</comment>
<keyword evidence="3" id="KW-1185">Reference proteome</keyword>
<proteinExistence type="predicted"/>